<evidence type="ECO:0000313" key="4">
    <source>
        <dbReference type="Proteomes" id="UP000192761"/>
    </source>
</evidence>
<feature type="compositionally biased region" description="Low complexity" evidence="1">
    <location>
        <begin position="64"/>
        <end position="75"/>
    </location>
</feature>
<feature type="transmembrane region" description="Helical" evidence="2">
    <location>
        <begin position="6"/>
        <end position="27"/>
    </location>
</feature>
<keyword evidence="2" id="KW-1133">Transmembrane helix</keyword>
<sequence>MSSPASSWLSAWGIWALLAFFGILWGLQANPWAFAGMVFYAVLGGLVLLLATVIGAMLPSTQPAQPSADDAAPDQAGHEQAASAVQDSPASLNNAPPGVPLVVLQVAAAAPVAPPVPLPGWLRGLLIGGSMTGALFLALVGVAVVVTNQRSELLFCSLFALAGLPGCTIGGYQAAPDAKANGLLLHLAVAAVWLLAAYIAIMFRQPFMLAGLLSATGFPLGGALARRRSTAAAA</sequence>
<dbReference type="EMBL" id="FWXD01000004">
    <property type="protein sequence ID" value="SMC20166.1"/>
    <property type="molecule type" value="Genomic_DNA"/>
</dbReference>
<protein>
    <submittedName>
        <fullName evidence="3">Uncharacterized protein</fullName>
    </submittedName>
</protein>
<feature type="transmembrane region" description="Helical" evidence="2">
    <location>
        <begin position="153"/>
        <end position="172"/>
    </location>
</feature>
<evidence type="ECO:0000256" key="1">
    <source>
        <dbReference type="SAM" id="MobiDB-lite"/>
    </source>
</evidence>
<feature type="transmembrane region" description="Helical" evidence="2">
    <location>
        <begin position="184"/>
        <end position="203"/>
    </location>
</feature>
<feature type="transmembrane region" description="Helical" evidence="2">
    <location>
        <begin position="125"/>
        <end position="146"/>
    </location>
</feature>
<dbReference type="AlphaFoldDB" id="A0A1W1X8A9"/>
<proteinExistence type="predicted"/>
<feature type="transmembrane region" description="Helical" evidence="2">
    <location>
        <begin position="34"/>
        <end position="58"/>
    </location>
</feature>
<keyword evidence="4" id="KW-1185">Reference proteome</keyword>
<gene>
    <name evidence="3" type="ORF">SAMN02745857_00842</name>
</gene>
<keyword evidence="2" id="KW-0472">Membrane</keyword>
<dbReference type="RefSeq" id="WP_084089298.1">
    <property type="nucleotide sequence ID" value="NZ_FWXD01000004.1"/>
</dbReference>
<evidence type="ECO:0000256" key="2">
    <source>
        <dbReference type="SAM" id="Phobius"/>
    </source>
</evidence>
<evidence type="ECO:0000313" key="3">
    <source>
        <dbReference type="EMBL" id="SMC20166.1"/>
    </source>
</evidence>
<reference evidence="3 4" key="1">
    <citation type="submission" date="2017-04" db="EMBL/GenBank/DDBJ databases">
        <authorList>
            <person name="Afonso C.L."/>
            <person name="Miller P.J."/>
            <person name="Scott M.A."/>
            <person name="Spackman E."/>
            <person name="Goraichik I."/>
            <person name="Dimitrov K.M."/>
            <person name="Suarez D.L."/>
            <person name="Swayne D.E."/>
        </authorList>
    </citation>
    <scope>NUCLEOTIDE SEQUENCE [LARGE SCALE GENOMIC DNA]</scope>
    <source>
        <strain evidence="3 4">DSM 23236</strain>
    </source>
</reference>
<keyword evidence="2" id="KW-0812">Transmembrane</keyword>
<name>A0A1W1X8A9_9NEIS</name>
<accession>A0A1W1X8A9</accession>
<dbReference type="STRING" id="1121001.SAMN02745857_00842"/>
<feature type="region of interest" description="Disordered" evidence="1">
    <location>
        <begin position="64"/>
        <end position="90"/>
    </location>
</feature>
<organism evidence="3 4">
    <name type="scientific">Andreprevotia lacus DSM 23236</name>
    <dbReference type="NCBI Taxonomy" id="1121001"/>
    <lineage>
        <taxon>Bacteria</taxon>
        <taxon>Pseudomonadati</taxon>
        <taxon>Pseudomonadota</taxon>
        <taxon>Betaproteobacteria</taxon>
        <taxon>Neisseriales</taxon>
        <taxon>Chitinibacteraceae</taxon>
        <taxon>Andreprevotia</taxon>
    </lineage>
</organism>
<dbReference type="Proteomes" id="UP000192761">
    <property type="component" value="Unassembled WGS sequence"/>
</dbReference>